<feature type="chain" id="PRO_5039171503" evidence="4">
    <location>
        <begin position="24"/>
        <end position="429"/>
    </location>
</feature>
<dbReference type="KEGG" id="cfem:HCR03_09660"/>
<proteinExistence type="inferred from homology"/>
<dbReference type="AlphaFoldDB" id="A0A7G8TFQ0"/>
<keyword evidence="2" id="KW-0813">Transport</keyword>
<gene>
    <name evidence="5" type="ORF">HCR03_09660</name>
</gene>
<dbReference type="CDD" id="cd14748">
    <property type="entry name" value="PBP2_UgpB"/>
    <property type="match status" value="1"/>
</dbReference>
<dbReference type="GO" id="GO:1901982">
    <property type="term" value="F:maltose binding"/>
    <property type="evidence" value="ECO:0007669"/>
    <property type="project" value="TreeGrafter"/>
</dbReference>
<sequence>MKKRVSRIVSAALAIALTAGMTACSTGTGSESGTGSAASAKANVNAASGTTQIKFWHYMADNEGSQLQKIVDTYNNSQSKVKVAAQYVPRTELMKQYTIGAVSGDLPDVGIVDNPDNASYVSMGVCEDITDLFNAWGEAKFLDGPLASCKSDSKIYGLPLTSNCLGLFYDTDVLQKAGVNVPTTWSELTAACKKLTQGKQKGLAFSAVATEEGTFQFMPFLLSAGGGIDDLASANSVKSLDYFSGLVKSGYVSKECINWTQADVEKQFSAGSAAMMINGPWNIAAVKKDAANKHWKVAKIPKADDGNYTSILGGENVIVCKGAKKDAAWDFLKYIDNKENSQKLCANAGYLSPRSDVKGEEMFKDNAVMALFVDLMPTAKSRGPHVKWPEVSSAIQTAMQESITGKATAQQAMGEAKAKVDKINASLKK</sequence>
<dbReference type="PROSITE" id="PS01037">
    <property type="entry name" value="SBP_BACTERIAL_1"/>
    <property type="match status" value="1"/>
</dbReference>
<dbReference type="RefSeq" id="WP_187037918.1">
    <property type="nucleotide sequence ID" value="NZ_CP060286.1"/>
</dbReference>
<name>A0A7G8TFQ0_9FIRM</name>
<organism evidence="5 6">
    <name type="scientific">Caproicibacter fermentans</name>
    <dbReference type="NCBI Taxonomy" id="2576756"/>
    <lineage>
        <taxon>Bacteria</taxon>
        <taxon>Bacillati</taxon>
        <taxon>Bacillota</taxon>
        <taxon>Clostridia</taxon>
        <taxon>Eubacteriales</taxon>
        <taxon>Acutalibacteraceae</taxon>
        <taxon>Caproicibacter</taxon>
    </lineage>
</organism>
<evidence type="ECO:0000256" key="2">
    <source>
        <dbReference type="ARBA" id="ARBA00022448"/>
    </source>
</evidence>
<keyword evidence="3 4" id="KW-0732">Signal</keyword>
<evidence type="ECO:0000256" key="3">
    <source>
        <dbReference type="ARBA" id="ARBA00022729"/>
    </source>
</evidence>
<dbReference type="PROSITE" id="PS51257">
    <property type="entry name" value="PROKAR_LIPOPROTEIN"/>
    <property type="match status" value="1"/>
</dbReference>
<protein>
    <submittedName>
        <fullName evidence="5">ABC transporter substrate-binding protein</fullName>
    </submittedName>
</protein>
<dbReference type="Pfam" id="PF13416">
    <property type="entry name" value="SBP_bac_8"/>
    <property type="match status" value="1"/>
</dbReference>
<comment type="similarity">
    <text evidence="1">Belongs to the bacterial solute-binding protein 1 family.</text>
</comment>
<feature type="signal peptide" evidence="4">
    <location>
        <begin position="1"/>
        <end position="23"/>
    </location>
</feature>
<accession>A0A7G8TFQ0</accession>
<evidence type="ECO:0000313" key="5">
    <source>
        <dbReference type="EMBL" id="QNK42441.1"/>
    </source>
</evidence>
<dbReference type="EMBL" id="CP060286">
    <property type="protein sequence ID" value="QNK42441.1"/>
    <property type="molecule type" value="Genomic_DNA"/>
</dbReference>
<evidence type="ECO:0000256" key="4">
    <source>
        <dbReference type="SAM" id="SignalP"/>
    </source>
</evidence>
<dbReference type="PANTHER" id="PTHR30061">
    <property type="entry name" value="MALTOSE-BINDING PERIPLASMIC PROTEIN"/>
    <property type="match status" value="1"/>
</dbReference>
<evidence type="ECO:0000256" key="1">
    <source>
        <dbReference type="ARBA" id="ARBA00008520"/>
    </source>
</evidence>
<dbReference type="GO" id="GO:0042956">
    <property type="term" value="P:maltodextrin transmembrane transport"/>
    <property type="evidence" value="ECO:0007669"/>
    <property type="project" value="TreeGrafter"/>
</dbReference>
<dbReference type="GO" id="GO:0055052">
    <property type="term" value="C:ATP-binding cassette (ABC) transporter complex, substrate-binding subunit-containing"/>
    <property type="evidence" value="ECO:0007669"/>
    <property type="project" value="TreeGrafter"/>
</dbReference>
<reference evidence="5 6" key="1">
    <citation type="submission" date="2020-08" db="EMBL/GenBank/DDBJ databases">
        <title>The isolate Caproiciproducens sp. 7D4C2 produces n-caproate at mildly acidic conditions from hexoses: genome and rBOX comparison with related strains and chain-elongating bacteria.</title>
        <authorList>
            <person name="Esquivel-Elizondo S."/>
            <person name="Bagci C."/>
            <person name="Temovska M."/>
            <person name="Jeon B.S."/>
            <person name="Bessarab I."/>
            <person name="Williams R.B.H."/>
            <person name="Huson D.H."/>
            <person name="Angenent L.T."/>
        </authorList>
    </citation>
    <scope>NUCLEOTIDE SEQUENCE [LARGE SCALE GENOMIC DNA]</scope>
    <source>
        <strain evidence="5 6">7D4C2</strain>
    </source>
</reference>
<dbReference type="Gene3D" id="3.40.190.10">
    <property type="entry name" value="Periplasmic binding protein-like II"/>
    <property type="match status" value="2"/>
</dbReference>
<dbReference type="InterPro" id="IPR006059">
    <property type="entry name" value="SBP"/>
</dbReference>
<dbReference type="SUPFAM" id="SSF53850">
    <property type="entry name" value="Periplasmic binding protein-like II"/>
    <property type="match status" value="1"/>
</dbReference>
<dbReference type="GO" id="GO:0015768">
    <property type="term" value="P:maltose transport"/>
    <property type="evidence" value="ECO:0007669"/>
    <property type="project" value="TreeGrafter"/>
</dbReference>
<dbReference type="PANTHER" id="PTHR30061:SF50">
    <property type="entry name" value="MALTOSE_MALTODEXTRIN-BINDING PERIPLASMIC PROTEIN"/>
    <property type="match status" value="1"/>
</dbReference>
<dbReference type="GO" id="GO:0055085">
    <property type="term" value="P:transmembrane transport"/>
    <property type="evidence" value="ECO:0007669"/>
    <property type="project" value="InterPro"/>
</dbReference>
<evidence type="ECO:0000313" key="6">
    <source>
        <dbReference type="Proteomes" id="UP000515909"/>
    </source>
</evidence>
<dbReference type="Proteomes" id="UP000515909">
    <property type="component" value="Chromosome"/>
</dbReference>
<dbReference type="InterPro" id="IPR006061">
    <property type="entry name" value="SBP_1_CS"/>
</dbReference>